<protein>
    <submittedName>
        <fullName evidence="3">ATP-binding protein</fullName>
    </submittedName>
</protein>
<dbReference type="Proteomes" id="UP001049518">
    <property type="component" value="Chromosome"/>
</dbReference>
<dbReference type="PANTHER" id="PTHR35526:SF3">
    <property type="entry name" value="ANTI-SIGMA-F FACTOR RSBW"/>
    <property type="match status" value="1"/>
</dbReference>
<evidence type="ECO:0000259" key="2">
    <source>
        <dbReference type="Pfam" id="PF13581"/>
    </source>
</evidence>
<accession>A0ABX8R913</accession>
<dbReference type="Pfam" id="PF13581">
    <property type="entry name" value="HATPase_c_2"/>
    <property type="match status" value="1"/>
</dbReference>
<sequence>MWPLDERTPRAARRAVAGLLDRWGVAEADADDVVLLVSEVVTNAVRHVRRELRDGGVVRVRVRVTGGRLRVDVTDPEPGCPRLGAAGENDEGHRGLIVVAACAGRWGWRPGPGGGKTVWWTQDVTRGGRRAGRRLIHGCGRAVLVLLARGR</sequence>
<dbReference type="GO" id="GO:0005524">
    <property type="term" value="F:ATP binding"/>
    <property type="evidence" value="ECO:0007669"/>
    <property type="project" value="UniProtKB-KW"/>
</dbReference>
<dbReference type="InterPro" id="IPR050267">
    <property type="entry name" value="Anti-sigma-factor_SerPK"/>
</dbReference>
<keyword evidence="1" id="KW-0418">Kinase</keyword>
<feature type="domain" description="Histidine kinase/HSP90-like ATPase" evidence="2">
    <location>
        <begin position="6"/>
        <end position="113"/>
    </location>
</feature>
<organism evidence="3 4">
    <name type="scientific">Actinomadura graeca</name>
    <dbReference type="NCBI Taxonomy" id="2750812"/>
    <lineage>
        <taxon>Bacteria</taxon>
        <taxon>Bacillati</taxon>
        <taxon>Actinomycetota</taxon>
        <taxon>Actinomycetes</taxon>
        <taxon>Streptosporangiales</taxon>
        <taxon>Thermomonosporaceae</taxon>
        <taxon>Actinomadura</taxon>
    </lineage>
</organism>
<dbReference type="EMBL" id="CP059572">
    <property type="protein sequence ID" value="QXJ26467.1"/>
    <property type="molecule type" value="Genomic_DNA"/>
</dbReference>
<evidence type="ECO:0000256" key="1">
    <source>
        <dbReference type="ARBA" id="ARBA00022527"/>
    </source>
</evidence>
<evidence type="ECO:0000313" key="3">
    <source>
        <dbReference type="EMBL" id="QXJ26467.1"/>
    </source>
</evidence>
<keyword evidence="1" id="KW-0723">Serine/threonine-protein kinase</keyword>
<keyword evidence="4" id="KW-1185">Reference proteome</keyword>
<keyword evidence="3" id="KW-0067">ATP-binding</keyword>
<dbReference type="InterPro" id="IPR036890">
    <property type="entry name" value="HATPase_C_sf"/>
</dbReference>
<dbReference type="Gene3D" id="3.30.565.10">
    <property type="entry name" value="Histidine kinase-like ATPase, C-terminal domain"/>
    <property type="match status" value="1"/>
</dbReference>
<gene>
    <name evidence="3" type="ORF">AGRA3207_002508</name>
</gene>
<proteinExistence type="predicted"/>
<reference evidence="3" key="1">
    <citation type="submission" date="2020-07" db="EMBL/GenBank/DDBJ databases">
        <authorList>
            <person name="Tarantini F.S."/>
            <person name="Hong K.W."/>
            <person name="Chan K.G."/>
        </authorList>
    </citation>
    <scope>NUCLEOTIDE SEQUENCE</scope>
    <source>
        <strain evidence="3">32-07</strain>
    </source>
</reference>
<keyword evidence="3" id="KW-0547">Nucleotide-binding</keyword>
<name>A0ABX8R913_9ACTN</name>
<dbReference type="InterPro" id="IPR003594">
    <property type="entry name" value="HATPase_dom"/>
</dbReference>
<keyword evidence="1" id="KW-0808">Transferase</keyword>
<evidence type="ECO:0000313" key="4">
    <source>
        <dbReference type="Proteomes" id="UP001049518"/>
    </source>
</evidence>
<dbReference type="SUPFAM" id="SSF55874">
    <property type="entry name" value="ATPase domain of HSP90 chaperone/DNA topoisomerase II/histidine kinase"/>
    <property type="match status" value="1"/>
</dbReference>
<dbReference type="PANTHER" id="PTHR35526">
    <property type="entry name" value="ANTI-SIGMA-F FACTOR RSBW-RELATED"/>
    <property type="match status" value="1"/>
</dbReference>